<keyword evidence="2" id="KW-1185">Reference proteome</keyword>
<name>A0A8J3PHV7_9ACTN</name>
<dbReference type="AlphaFoldDB" id="A0A8J3PHV7"/>
<dbReference type="EMBL" id="BONJ01000028">
    <property type="protein sequence ID" value="GIG16803.1"/>
    <property type="molecule type" value="Genomic_DNA"/>
</dbReference>
<organism evidence="1 2">
    <name type="scientific">Catellatospora methionotrophica</name>
    <dbReference type="NCBI Taxonomy" id="121620"/>
    <lineage>
        <taxon>Bacteria</taxon>
        <taxon>Bacillati</taxon>
        <taxon>Actinomycetota</taxon>
        <taxon>Actinomycetes</taxon>
        <taxon>Micromonosporales</taxon>
        <taxon>Micromonosporaceae</taxon>
        <taxon>Catellatospora</taxon>
    </lineage>
</organism>
<proteinExistence type="predicted"/>
<reference evidence="1" key="1">
    <citation type="submission" date="2021-01" db="EMBL/GenBank/DDBJ databases">
        <title>Whole genome shotgun sequence of Catellatospora methionotrophica NBRC 14553.</title>
        <authorList>
            <person name="Komaki H."/>
            <person name="Tamura T."/>
        </authorList>
    </citation>
    <scope>NUCLEOTIDE SEQUENCE</scope>
    <source>
        <strain evidence="1">NBRC 14553</strain>
    </source>
</reference>
<evidence type="ECO:0000313" key="2">
    <source>
        <dbReference type="Proteomes" id="UP000660339"/>
    </source>
</evidence>
<protein>
    <submittedName>
        <fullName evidence="1">Uncharacterized protein</fullName>
    </submittedName>
</protein>
<sequence length="215" mass="23287">MANGFPDQNFRIINADTGHCLVSLHGGVTHGSQDAADRLTGEKGQIAYAHTNDRVLGVQKPAAEEHEIWYLSGRADPWGVPLNYLYNKVSDIRSNWVLQPGRRVAAKGDQLSGMGMGMGAGLVHPLLSQSGVSDRPANHPYRDITEPVNELMMFGSGRDGVCKWRSADGMIFPQDSPDRVVTLALRAADGRPEAVLATRGAAPNQTWNFPSAVTR</sequence>
<comment type="caution">
    <text evidence="1">The sequence shown here is derived from an EMBL/GenBank/DDBJ whole genome shotgun (WGS) entry which is preliminary data.</text>
</comment>
<gene>
    <name evidence="1" type="ORF">Cme02nite_51350</name>
</gene>
<dbReference type="Proteomes" id="UP000660339">
    <property type="component" value="Unassembled WGS sequence"/>
</dbReference>
<accession>A0A8J3PHV7</accession>
<dbReference type="RefSeq" id="WP_166379217.1">
    <property type="nucleotide sequence ID" value="NZ_BAAATT010000005.1"/>
</dbReference>
<evidence type="ECO:0000313" key="1">
    <source>
        <dbReference type="EMBL" id="GIG16803.1"/>
    </source>
</evidence>